<sequence>MVEIRFQTIKIDTISQTSGLFTGDNFQHGAKAITKINEGQGSVSGDQNKIKDNKSVVIELEANEK</sequence>
<evidence type="ECO:0000313" key="2">
    <source>
        <dbReference type="Proteomes" id="UP000290649"/>
    </source>
</evidence>
<reference evidence="1 2" key="1">
    <citation type="journal article" date="2019" name="Int. J. Syst. Evol. Microbiol.">
        <title>Anaerobacillus alkaliphilus sp. nov., a novel alkaliphilic and moderately halophilic bacterium.</title>
        <authorList>
            <person name="Borsodi A.K."/>
            <person name="Aszalos J.M."/>
            <person name="Bihari P."/>
            <person name="Nagy I."/>
            <person name="Schumann P."/>
            <person name="Sproer C."/>
            <person name="Kovacs A.L."/>
            <person name="Boka K."/>
            <person name="Dobosy P."/>
            <person name="Ovari M."/>
            <person name="Szili-Kovacs T."/>
            <person name="Toth E."/>
        </authorList>
    </citation>
    <scope>NUCLEOTIDE SEQUENCE [LARGE SCALE GENOMIC DNA]</scope>
    <source>
        <strain evidence="1 2">B16-10</strain>
    </source>
</reference>
<gene>
    <name evidence="1" type="ORF">DS745_02790</name>
</gene>
<name>A0A4Q0VZ35_9BACI</name>
<comment type="caution">
    <text evidence="1">The sequence shown here is derived from an EMBL/GenBank/DDBJ whole genome shotgun (WGS) entry which is preliminary data.</text>
</comment>
<dbReference type="AlphaFoldDB" id="A0A4Q0VZ35"/>
<dbReference type="Proteomes" id="UP000290649">
    <property type="component" value="Unassembled WGS sequence"/>
</dbReference>
<evidence type="ECO:0000313" key="1">
    <source>
        <dbReference type="EMBL" id="RXJ04328.1"/>
    </source>
</evidence>
<dbReference type="OrthoDB" id="2666601at2"/>
<accession>A0A4Q0VZ35</accession>
<protein>
    <submittedName>
        <fullName evidence="1">Uncharacterized protein</fullName>
    </submittedName>
</protein>
<organism evidence="1 2">
    <name type="scientific">Anaerobacillus alkaliphilus</name>
    <dbReference type="NCBI Taxonomy" id="1548597"/>
    <lineage>
        <taxon>Bacteria</taxon>
        <taxon>Bacillati</taxon>
        <taxon>Bacillota</taxon>
        <taxon>Bacilli</taxon>
        <taxon>Bacillales</taxon>
        <taxon>Bacillaceae</taxon>
        <taxon>Anaerobacillus</taxon>
    </lineage>
</organism>
<proteinExistence type="predicted"/>
<dbReference type="EMBL" id="QOUX01000001">
    <property type="protein sequence ID" value="RXJ04328.1"/>
    <property type="molecule type" value="Genomic_DNA"/>
</dbReference>
<keyword evidence="2" id="KW-1185">Reference proteome</keyword>